<gene>
    <name evidence="1" type="ORF">MNB_SV-15-383</name>
</gene>
<dbReference type="GO" id="GO:0008967">
    <property type="term" value="F:phosphoglycolate phosphatase activity"/>
    <property type="evidence" value="ECO:0007669"/>
    <property type="project" value="UniProtKB-EC"/>
</dbReference>
<dbReference type="PANTHER" id="PTHR43434">
    <property type="entry name" value="PHOSPHOGLYCOLATE PHOSPHATASE"/>
    <property type="match status" value="1"/>
</dbReference>
<dbReference type="EMBL" id="FRYL01000002">
    <property type="protein sequence ID" value="SHO80290.1"/>
    <property type="molecule type" value="Genomic_DNA"/>
</dbReference>
<evidence type="ECO:0000313" key="1">
    <source>
        <dbReference type="EMBL" id="SHO80290.1"/>
    </source>
</evidence>
<dbReference type="SFLD" id="SFLDS00003">
    <property type="entry name" value="Haloacid_Dehalogenase"/>
    <property type="match status" value="1"/>
</dbReference>
<dbReference type="Pfam" id="PF13419">
    <property type="entry name" value="HAD_2"/>
    <property type="match status" value="1"/>
</dbReference>
<dbReference type="NCBIfam" id="TIGR01549">
    <property type="entry name" value="HAD-SF-IA-v1"/>
    <property type="match status" value="1"/>
</dbReference>
<reference evidence="1" key="1">
    <citation type="submission" date="2016-10" db="EMBL/GenBank/DDBJ databases">
        <authorList>
            <person name="de Groot N.N."/>
        </authorList>
    </citation>
    <scope>NUCLEOTIDE SEQUENCE</scope>
</reference>
<protein>
    <submittedName>
        <fullName evidence="1">Phosphoglycolate phosphatase</fullName>
        <ecNumber evidence="1">3.1.3.18</ecNumber>
    </submittedName>
</protein>
<dbReference type="SUPFAM" id="SSF56784">
    <property type="entry name" value="HAD-like"/>
    <property type="match status" value="1"/>
</dbReference>
<dbReference type="Gene3D" id="1.10.150.240">
    <property type="entry name" value="Putative phosphatase, domain 2"/>
    <property type="match status" value="1"/>
</dbReference>
<accession>A0A1W1EHG2</accession>
<dbReference type="EC" id="3.1.3.18" evidence="1"/>
<dbReference type="PANTHER" id="PTHR43434:SF1">
    <property type="entry name" value="PHOSPHOGLYCOLATE PHOSPHATASE"/>
    <property type="match status" value="1"/>
</dbReference>
<dbReference type="GO" id="GO:0006281">
    <property type="term" value="P:DNA repair"/>
    <property type="evidence" value="ECO:0007669"/>
    <property type="project" value="TreeGrafter"/>
</dbReference>
<sequence length="217" mass="24618">MKKINILFDLDGTLIDSTDAILESFSVAYSNMNRDKPTDEDIKSQIGYPLDLMFSALGVEDEDIEEFVYQYKMHYRKINQKKTRLLPQAKESIIEAYKIANLAVVTTKTSKYSIELLKHLEIYNYFDVFIGRDDVENPKPHKEPILKALKGLNNSYPSWMIGDTCLDMLSAKGANINSIAVTCGYATISNLKECSDMIRGSTLEAVKEIQLHTESNK</sequence>
<dbReference type="InterPro" id="IPR050155">
    <property type="entry name" value="HAD-like_hydrolase_sf"/>
</dbReference>
<dbReference type="AlphaFoldDB" id="A0A1W1EHG2"/>
<dbReference type="InterPro" id="IPR023198">
    <property type="entry name" value="PGP-like_dom2"/>
</dbReference>
<dbReference type="InterPro" id="IPR006439">
    <property type="entry name" value="HAD-SF_hydro_IA"/>
</dbReference>
<proteinExistence type="predicted"/>
<dbReference type="InterPro" id="IPR041492">
    <property type="entry name" value="HAD_2"/>
</dbReference>
<dbReference type="Gene3D" id="3.40.50.1000">
    <property type="entry name" value="HAD superfamily/HAD-like"/>
    <property type="match status" value="1"/>
</dbReference>
<keyword evidence="1" id="KW-0378">Hydrolase</keyword>
<name>A0A1W1EHG2_9ZZZZ</name>
<dbReference type="InterPro" id="IPR036412">
    <property type="entry name" value="HAD-like_sf"/>
</dbReference>
<organism evidence="1">
    <name type="scientific">hydrothermal vent metagenome</name>
    <dbReference type="NCBI Taxonomy" id="652676"/>
    <lineage>
        <taxon>unclassified sequences</taxon>
        <taxon>metagenomes</taxon>
        <taxon>ecological metagenomes</taxon>
    </lineage>
</organism>
<dbReference type="InterPro" id="IPR023214">
    <property type="entry name" value="HAD_sf"/>
</dbReference>
<dbReference type="SFLD" id="SFLDG01129">
    <property type="entry name" value="C1.5:_HAD__Beta-PGM__Phosphata"/>
    <property type="match status" value="1"/>
</dbReference>